<dbReference type="Proteomes" id="UP001157733">
    <property type="component" value="Chromosome"/>
</dbReference>
<protein>
    <recommendedName>
        <fullName evidence="4">Secreted protein</fullName>
    </recommendedName>
</protein>
<gene>
    <name evidence="2" type="ORF">NSPWAT_2288</name>
</gene>
<evidence type="ECO:0000256" key="1">
    <source>
        <dbReference type="SAM" id="MobiDB-lite"/>
    </source>
</evidence>
<organism evidence="2 3">
    <name type="scientific">Nitrospina watsonii</name>
    <dbReference type="NCBI Taxonomy" id="1323948"/>
    <lineage>
        <taxon>Bacteria</taxon>
        <taxon>Pseudomonadati</taxon>
        <taxon>Nitrospinota/Tectimicrobiota group</taxon>
        <taxon>Nitrospinota</taxon>
        <taxon>Nitrospinia</taxon>
        <taxon>Nitrospinales</taxon>
        <taxon>Nitrospinaceae</taxon>
        <taxon>Nitrospina</taxon>
    </lineage>
</organism>
<sequence>MNTRKVVTEWVLLIVSGLVLLFLSVAPLGAEPIASEFKSNPDCGETAAPQQNDAEQTTSPAECHPGADLDPKGDTDSVRFDPGSEGDPGTPGDEQASPQKPLPQCSDPLYKEANPALC</sequence>
<proteinExistence type="predicted"/>
<reference evidence="2 3" key="1">
    <citation type="submission" date="2022-09" db="EMBL/GenBank/DDBJ databases">
        <authorList>
            <person name="Kop L."/>
        </authorList>
    </citation>
    <scope>NUCLEOTIDE SEQUENCE [LARGE SCALE GENOMIC DNA]</scope>
    <source>
        <strain evidence="2 3">347</strain>
    </source>
</reference>
<keyword evidence="3" id="KW-1185">Reference proteome</keyword>
<evidence type="ECO:0000313" key="3">
    <source>
        <dbReference type="Proteomes" id="UP001157733"/>
    </source>
</evidence>
<dbReference type="EMBL" id="OX336137">
    <property type="protein sequence ID" value="CAI2719144.1"/>
    <property type="molecule type" value="Genomic_DNA"/>
</dbReference>
<evidence type="ECO:0000313" key="2">
    <source>
        <dbReference type="EMBL" id="CAI2719144.1"/>
    </source>
</evidence>
<feature type="compositionally biased region" description="Polar residues" evidence="1">
    <location>
        <begin position="48"/>
        <end position="60"/>
    </location>
</feature>
<name>A0ABM9HGJ0_9BACT</name>
<feature type="region of interest" description="Disordered" evidence="1">
    <location>
        <begin position="34"/>
        <end position="118"/>
    </location>
</feature>
<feature type="compositionally biased region" description="Basic and acidic residues" evidence="1">
    <location>
        <begin position="65"/>
        <end position="79"/>
    </location>
</feature>
<accession>A0ABM9HGJ0</accession>
<evidence type="ECO:0008006" key="4">
    <source>
        <dbReference type="Google" id="ProtNLM"/>
    </source>
</evidence>
<dbReference type="RefSeq" id="WP_282011994.1">
    <property type="nucleotide sequence ID" value="NZ_OX336137.1"/>
</dbReference>